<accession>A0A1D1V5E4</accession>
<protein>
    <submittedName>
        <fullName evidence="1">Uncharacterized protein</fullName>
    </submittedName>
</protein>
<sequence>MGATCCPLPYTCRHPSPDSAVLTAKRMHVYLQSFSEEKVPTRSTSPPFPVGPSIPLVSSLHSWAIHSCPAKSGGTLVRSDRPGRIFCAFSPSTHRSQPVGL</sequence>
<keyword evidence="2" id="KW-1185">Reference proteome</keyword>
<evidence type="ECO:0000313" key="2">
    <source>
        <dbReference type="Proteomes" id="UP000186922"/>
    </source>
</evidence>
<name>A0A1D1V5E4_RAMVA</name>
<dbReference type="Proteomes" id="UP000186922">
    <property type="component" value="Unassembled WGS sequence"/>
</dbReference>
<dbReference type="AlphaFoldDB" id="A0A1D1V5E4"/>
<dbReference type="EMBL" id="BDGG01000003">
    <property type="protein sequence ID" value="GAU96946.1"/>
    <property type="molecule type" value="Genomic_DNA"/>
</dbReference>
<evidence type="ECO:0000313" key="1">
    <source>
        <dbReference type="EMBL" id="GAU96946.1"/>
    </source>
</evidence>
<organism evidence="1 2">
    <name type="scientific">Ramazzottius varieornatus</name>
    <name type="common">Water bear</name>
    <name type="synonym">Tardigrade</name>
    <dbReference type="NCBI Taxonomy" id="947166"/>
    <lineage>
        <taxon>Eukaryota</taxon>
        <taxon>Metazoa</taxon>
        <taxon>Ecdysozoa</taxon>
        <taxon>Tardigrada</taxon>
        <taxon>Eutardigrada</taxon>
        <taxon>Parachela</taxon>
        <taxon>Hypsibioidea</taxon>
        <taxon>Ramazzottiidae</taxon>
        <taxon>Ramazzottius</taxon>
    </lineage>
</organism>
<comment type="caution">
    <text evidence="1">The sequence shown here is derived from an EMBL/GenBank/DDBJ whole genome shotgun (WGS) entry which is preliminary data.</text>
</comment>
<gene>
    <name evidence="1" type="primary">RvY_08312</name>
    <name evidence="1" type="synonym">RvY_08312.2</name>
    <name evidence="1" type="ORF">RvY_08312-2</name>
</gene>
<proteinExistence type="predicted"/>
<reference evidence="1 2" key="1">
    <citation type="journal article" date="2016" name="Nat. Commun.">
        <title>Extremotolerant tardigrade genome and improved radiotolerance of human cultured cells by tardigrade-unique protein.</title>
        <authorList>
            <person name="Hashimoto T."/>
            <person name="Horikawa D.D."/>
            <person name="Saito Y."/>
            <person name="Kuwahara H."/>
            <person name="Kozuka-Hata H."/>
            <person name="Shin-I T."/>
            <person name="Minakuchi Y."/>
            <person name="Ohishi K."/>
            <person name="Motoyama A."/>
            <person name="Aizu T."/>
            <person name="Enomoto A."/>
            <person name="Kondo K."/>
            <person name="Tanaka S."/>
            <person name="Hara Y."/>
            <person name="Koshikawa S."/>
            <person name="Sagara H."/>
            <person name="Miura T."/>
            <person name="Yokobori S."/>
            <person name="Miyagawa K."/>
            <person name="Suzuki Y."/>
            <person name="Kubo T."/>
            <person name="Oyama M."/>
            <person name="Kohara Y."/>
            <person name="Fujiyama A."/>
            <person name="Arakawa K."/>
            <person name="Katayama T."/>
            <person name="Toyoda A."/>
            <person name="Kunieda T."/>
        </authorList>
    </citation>
    <scope>NUCLEOTIDE SEQUENCE [LARGE SCALE GENOMIC DNA]</scope>
    <source>
        <strain evidence="1 2">YOKOZUNA-1</strain>
    </source>
</reference>